<sequence length="51" mass="5558">MATGGATPYVLRKKGWAPREGDRHMEVMRSFNLLMVCAAFAFIGAMVVGVL</sequence>
<dbReference type="EMBL" id="AATP01000003">
    <property type="protein sequence ID" value="EAU41412.1"/>
    <property type="molecule type" value="Genomic_DNA"/>
</dbReference>
<evidence type="ECO:0000256" key="1">
    <source>
        <dbReference type="SAM" id="Phobius"/>
    </source>
</evidence>
<reference evidence="2 3" key="1">
    <citation type="journal article" date="2010" name="J. Bacteriol.">
        <title>Genome sequence of Fulvimarina pelagi HTCC2506T, a Mn(II)-oxidizing alphaproteobacterium possessing an aerobic anoxygenic photosynthetic gene cluster and Xanthorhodopsin.</title>
        <authorList>
            <person name="Kang I."/>
            <person name="Oh H.M."/>
            <person name="Lim S.I."/>
            <person name="Ferriera S."/>
            <person name="Giovannoni S.J."/>
            <person name="Cho J.C."/>
        </authorList>
    </citation>
    <scope>NUCLEOTIDE SEQUENCE [LARGE SCALE GENOMIC DNA]</scope>
    <source>
        <strain evidence="2 3">HTCC2506</strain>
    </source>
</reference>
<name>Q0G1Y6_9HYPH</name>
<proteinExistence type="predicted"/>
<dbReference type="Proteomes" id="UP000004310">
    <property type="component" value="Unassembled WGS sequence"/>
</dbReference>
<dbReference type="AlphaFoldDB" id="Q0G1Y6"/>
<feature type="transmembrane region" description="Helical" evidence="1">
    <location>
        <begin position="31"/>
        <end position="50"/>
    </location>
</feature>
<gene>
    <name evidence="2" type="ORF">FP2506_01555</name>
</gene>
<keyword evidence="3" id="KW-1185">Reference proteome</keyword>
<comment type="caution">
    <text evidence="2">The sequence shown here is derived from an EMBL/GenBank/DDBJ whole genome shotgun (WGS) entry which is preliminary data.</text>
</comment>
<keyword evidence="1" id="KW-1133">Transmembrane helix</keyword>
<dbReference type="HOGENOM" id="CLU_3099137_0_0_5"/>
<protein>
    <submittedName>
        <fullName evidence="2">Uncharacterized protein</fullName>
    </submittedName>
</protein>
<evidence type="ECO:0000313" key="3">
    <source>
        <dbReference type="Proteomes" id="UP000004310"/>
    </source>
</evidence>
<keyword evidence="1" id="KW-0472">Membrane</keyword>
<organism evidence="2 3">
    <name type="scientific">Fulvimarina pelagi HTCC2506</name>
    <dbReference type="NCBI Taxonomy" id="314231"/>
    <lineage>
        <taxon>Bacteria</taxon>
        <taxon>Pseudomonadati</taxon>
        <taxon>Pseudomonadota</taxon>
        <taxon>Alphaproteobacteria</taxon>
        <taxon>Hyphomicrobiales</taxon>
        <taxon>Aurantimonadaceae</taxon>
        <taxon>Fulvimarina</taxon>
    </lineage>
</organism>
<accession>Q0G1Y6</accession>
<evidence type="ECO:0000313" key="2">
    <source>
        <dbReference type="EMBL" id="EAU41412.1"/>
    </source>
</evidence>
<keyword evidence="1" id="KW-0812">Transmembrane</keyword>